<sequence>MFLDNAHGNYSLSLQGDTVYCDYADGFNLSGVRKLTLDILSLTASLNAWVLFQRPTETAGITHDAIGEMMAGYFAFQQAGCKAVGIVENSIFVHAGSPHRPSNLTMPFMIDKDEAKIQHWLSQIRSSSR</sequence>
<dbReference type="RefSeq" id="WP_163106752.1">
    <property type="nucleotide sequence ID" value="NZ_JAAAWO010000007.1"/>
</dbReference>
<proteinExistence type="predicted"/>
<protein>
    <submittedName>
        <fullName evidence="1">Uncharacterized protein</fullName>
    </submittedName>
</protein>
<organism evidence="1 2">
    <name type="scientific">Alteromonas genovensis</name>
    <dbReference type="NCBI Taxonomy" id="471225"/>
    <lineage>
        <taxon>Bacteria</taxon>
        <taxon>Pseudomonadati</taxon>
        <taxon>Pseudomonadota</taxon>
        <taxon>Gammaproteobacteria</taxon>
        <taxon>Alteromonadales</taxon>
        <taxon>Alteromonadaceae</taxon>
        <taxon>Alteromonas/Salinimonas group</taxon>
        <taxon>Alteromonas</taxon>
    </lineage>
</organism>
<keyword evidence="2" id="KW-1185">Reference proteome</keyword>
<dbReference type="AlphaFoldDB" id="A0A6N9TKK8"/>
<accession>A0A6N9TKK8</accession>
<gene>
    <name evidence="1" type="ORF">GTQ48_11065</name>
</gene>
<dbReference type="EMBL" id="JAAAWO010000007">
    <property type="protein sequence ID" value="NDW16059.1"/>
    <property type="molecule type" value="Genomic_DNA"/>
</dbReference>
<dbReference type="Proteomes" id="UP000471381">
    <property type="component" value="Unassembled WGS sequence"/>
</dbReference>
<name>A0A6N9TKK8_9ALTE</name>
<reference evidence="1 2" key="1">
    <citation type="submission" date="2020-01" db="EMBL/GenBank/DDBJ databases">
        <title>Genomes of bacteria type strains.</title>
        <authorList>
            <person name="Chen J."/>
            <person name="Zhu S."/>
            <person name="Yang J."/>
        </authorList>
    </citation>
    <scope>NUCLEOTIDE SEQUENCE [LARGE SCALE GENOMIC DNA]</scope>
    <source>
        <strain evidence="1 2">LMG 24078</strain>
    </source>
</reference>
<evidence type="ECO:0000313" key="2">
    <source>
        <dbReference type="Proteomes" id="UP000471381"/>
    </source>
</evidence>
<comment type="caution">
    <text evidence="1">The sequence shown here is derived from an EMBL/GenBank/DDBJ whole genome shotgun (WGS) entry which is preliminary data.</text>
</comment>
<evidence type="ECO:0000313" key="1">
    <source>
        <dbReference type="EMBL" id="NDW16059.1"/>
    </source>
</evidence>